<dbReference type="PATRIC" id="fig|1122146.4.peg.418"/>
<keyword evidence="3 6" id="KW-0808">Transferase</keyword>
<comment type="caution">
    <text evidence="7">The sequence shown here is derived from an EMBL/GenBank/DDBJ whole genome shotgun (WGS) entry which is preliminary data.</text>
</comment>
<protein>
    <recommendedName>
        <fullName evidence="2 6">Serine acetyltransferase</fullName>
        <ecNumber evidence="6">2.3.1.30</ecNumber>
    </recommendedName>
</protein>
<dbReference type="PANTHER" id="PTHR42811">
    <property type="entry name" value="SERINE ACETYLTRANSFERASE"/>
    <property type="match status" value="1"/>
</dbReference>
<dbReference type="Proteomes" id="UP000051500">
    <property type="component" value="Unassembled WGS sequence"/>
</dbReference>
<gene>
    <name evidence="7" type="ORF">IV53_GL000406</name>
</gene>
<evidence type="ECO:0000256" key="5">
    <source>
        <dbReference type="ARBA" id="ARBA00023315"/>
    </source>
</evidence>
<reference evidence="7 8" key="1">
    <citation type="journal article" date="2015" name="Genome Announc.">
        <title>Expanding the biotechnology potential of lactobacilli through comparative genomics of 213 strains and associated genera.</title>
        <authorList>
            <person name="Sun Z."/>
            <person name="Harris H.M."/>
            <person name="McCann A."/>
            <person name="Guo C."/>
            <person name="Argimon S."/>
            <person name="Zhang W."/>
            <person name="Yang X."/>
            <person name="Jeffery I.B."/>
            <person name="Cooney J.C."/>
            <person name="Kagawa T.F."/>
            <person name="Liu W."/>
            <person name="Song Y."/>
            <person name="Salvetti E."/>
            <person name="Wrobel A."/>
            <person name="Rasinkangas P."/>
            <person name="Parkhill J."/>
            <person name="Rea M.C."/>
            <person name="O'Sullivan O."/>
            <person name="Ritari J."/>
            <person name="Douillard F.P."/>
            <person name="Paul Ross R."/>
            <person name="Yang R."/>
            <person name="Briner A.E."/>
            <person name="Felis G.E."/>
            <person name="de Vos W.M."/>
            <person name="Barrangou R."/>
            <person name="Klaenhammer T.R."/>
            <person name="Caufield P.W."/>
            <person name="Cui Y."/>
            <person name="Zhang H."/>
            <person name="O'Toole P.W."/>
        </authorList>
    </citation>
    <scope>NUCLEOTIDE SEQUENCE [LARGE SCALE GENOMIC DNA]</scope>
    <source>
        <strain evidence="7 8">DSM 22408</strain>
    </source>
</reference>
<dbReference type="Gene3D" id="2.160.10.10">
    <property type="entry name" value="Hexapeptide repeat proteins"/>
    <property type="match status" value="1"/>
</dbReference>
<dbReference type="SUPFAM" id="SSF51161">
    <property type="entry name" value="Trimeric LpxA-like enzymes"/>
    <property type="match status" value="1"/>
</dbReference>
<dbReference type="AlphaFoldDB" id="A0A0R2KP33"/>
<dbReference type="InterPro" id="IPR011004">
    <property type="entry name" value="Trimer_LpxA-like_sf"/>
</dbReference>
<accession>A0A0R2KP33</accession>
<comment type="catalytic activity">
    <reaction evidence="6">
        <text>L-serine + acetyl-CoA = O-acetyl-L-serine + CoA</text>
        <dbReference type="Rhea" id="RHEA:24560"/>
        <dbReference type="ChEBI" id="CHEBI:33384"/>
        <dbReference type="ChEBI" id="CHEBI:57287"/>
        <dbReference type="ChEBI" id="CHEBI:57288"/>
        <dbReference type="ChEBI" id="CHEBI:58340"/>
        <dbReference type="EC" id="2.3.1.30"/>
    </reaction>
</comment>
<evidence type="ECO:0000313" key="7">
    <source>
        <dbReference type="EMBL" id="KRN88442.1"/>
    </source>
</evidence>
<dbReference type="GO" id="GO:0009001">
    <property type="term" value="F:serine O-acetyltransferase activity"/>
    <property type="evidence" value="ECO:0007669"/>
    <property type="project" value="UniProtKB-EC"/>
</dbReference>
<comment type="similarity">
    <text evidence="1 6">Belongs to the transferase hexapeptide repeat family.</text>
</comment>
<dbReference type="PROSITE" id="PS00101">
    <property type="entry name" value="HEXAPEP_TRANSFERASES"/>
    <property type="match status" value="1"/>
</dbReference>
<dbReference type="EC" id="2.3.1.30" evidence="6"/>
<organism evidence="7 8">
    <name type="scientific">Ligilactobacillus ceti DSM 22408</name>
    <dbReference type="NCBI Taxonomy" id="1122146"/>
    <lineage>
        <taxon>Bacteria</taxon>
        <taxon>Bacillati</taxon>
        <taxon>Bacillota</taxon>
        <taxon>Bacilli</taxon>
        <taxon>Lactobacillales</taxon>
        <taxon>Lactobacillaceae</taxon>
        <taxon>Ligilactobacillus</taxon>
    </lineage>
</organism>
<dbReference type="GO" id="GO:0006535">
    <property type="term" value="P:cysteine biosynthetic process from serine"/>
    <property type="evidence" value="ECO:0007669"/>
    <property type="project" value="InterPro"/>
</dbReference>
<evidence type="ECO:0000313" key="8">
    <source>
        <dbReference type="Proteomes" id="UP000051500"/>
    </source>
</evidence>
<dbReference type="Pfam" id="PF00132">
    <property type="entry name" value="Hexapep"/>
    <property type="match status" value="1"/>
</dbReference>
<dbReference type="InterPro" id="IPR018357">
    <property type="entry name" value="Hexapep_transf_CS"/>
</dbReference>
<proteinExistence type="inferred from homology"/>
<dbReference type="EMBL" id="JQBZ01000025">
    <property type="protein sequence ID" value="KRN88442.1"/>
    <property type="molecule type" value="Genomic_DNA"/>
</dbReference>
<dbReference type="CDD" id="cd03354">
    <property type="entry name" value="LbH_SAT"/>
    <property type="match status" value="1"/>
</dbReference>
<evidence type="ECO:0000256" key="3">
    <source>
        <dbReference type="ARBA" id="ARBA00022679"/>
    </source>
</evidence>
<evidence type="ECO:0000256" key="4">
    <source>
        <dbReference type="ARBA" id="ARBA00022737"/>
    </source>
</evidence>
<dbReference type="InterPro" id="IPR005881">
    <property type="entry name" value="Ser_O-AcTrfase"/>
</dbReference>
<dbReference type="GO" id="GO:0005737">
    <property type="term" value="C:cytoplasm"/>
    <property type="evidence" value="ECO:0007669"/>
    <property type="project" value="InterPro"/>
</dbReference>
<keyword evidence="4" id="KW-0677">Repeat</keyword>
<name>A0A0R2KP33_9LACO</name>
<evidence type="ECO:0000256" key="6">
    <source>
        <dbReference type="PIRNR" id="PIRNR000441"/>
    </source>
</evidence>
<dbReference type="eggNOG" id="COG1045">
    <property type="taxonomic scope" value="Bacteria"/>
</dbReference>
<dbReference type="STRING" id="1122146.IV53_GL000406"/>
<keyword evidence="5 6" id="KW-0012">Acyltransferase</keyword>
<sequence>MVNDLIKEDLYRYYGSTSFKSFLKALYRNPGFKYMYFHRKINSTRLTFMKIIYKIILKHLSIRYHFQIPTAVEVGGGFYIGHFGAIVINPKAKLGKNINIHQGVTIGQTNRGNKKGTPIIQDEVWIGINSVIVGAITIGNNVLIAPNSYVNFDVPDNSIVLGNPGKIIPKQEATYAYINRKV</sequence>
<dbReference type="RefSeq" id="WP_027106856.1">
    <property type="nucleotide sequence ID" value="NZ_JQBZ01000025.1"/>
</dbReference>
<evidence type="ECO:0000256" key="2">
    <source>
        <dbReference type="ARBA" id="ARBA00018522"/>
    </source>
</evidence>
<evidence type="ECO:0000256" key="1">
    <source>
        <dbReference type="ARBA" id="ARBA00007274"/>
    </source>
</evidence>
<dbReference type="PIRSF" id="PIRSF000441">
    <property type="entry name" value="CysE"/>
    <property type="match status" value="1"/>
</dbReference>
<dbReference type="InterPro" id="IPR045304">
    <property type="entry name" value="LbH_SAT"/>
</dbReference>
<dbReference type="OrthoDB" id="9801456at2"/>
<dbReference type="InterPro" id="IPR001451">
    <property type="entry name" value="Hexapep"/>
</dbReference>
<keyword evidence="8" id="KW-1185">Reference proteome</keyword>